<keyword evidence="3" id="KW-1185">Reference proteome</keyword>
<dbReference type="InterPro" id="IPR003719">
    <property type="entry name" value="Phenazine_PhzF-like"/>
</dbReference>
<dbReference type="PANTHER" id="PTHR13774:SF32">
    <property type="entry name" value="ANTISENSE-ENHANCING SEQUENCE 1"/>
    <property type="match status" value="1"/>
</dbReference>
<evidence type="ECO:0008006" key="4">
    <source>
        <dbReference type="Google" id="ProtNLM"/>
    </source>
</evidence>
<evidence type="ECO:0000256" key="1">
    <source>
        <dbReference type="PIRSR" id="PIRSR016184-1"/>
    </source>
</evidence>
<protein>
    <recommendedName>
        <fullName evidence="4">Diaminopimelate epimerase-like protein</fullName>
    </recommendedName>
</protein>
<dbReference type="NCBIfam" id="TIGR00654">
    <property type="entry name" value="PhzF_family"/>
    <property type="match status" value="1"/>
</dbReference>
<dbReference type="SUPFAM" id="SSF54506">
    <property type="entry name" value="Diaminopimelate epimerase-like"/>
    <property type="match status" value="1"/>
</dbReference>
<dbReference type="Pfam" id="PF02567">
    <property type="entry name" value="PhzC-PhzF"/>
    <property type="match status" value="1"/>
</dbReference>
<dbReference type="Gene3D" id="3.10.310.10">
    <property type="entry name" value="Diaminopimelate Epimerase, Chain A, domain 1"/>
    <property type="match status" value="2"/>
</dbReference>
<evidence type="ECO:0000313" key="2">
    <source>
        <dbReference type="EMBL" id="KAG4411799.1"/>
    </source>
</evidence>
<sequence length="304" mass="33163">MSANTLTLPFTTVDVFTTVAYSGNPLSIITLPSSSSLTTHQLQLIAREFNLSEVVFLHPESSSSTFSRHIQIFTTENELPLAGHPVIGTGHYVLKVLRLDAVKDFETKGGRIPISIDEGTGFVKPVIPQAFKQHNGVTFKSALNKENNVVVALVPGMNFILVPLPSLYALSKAGDEGNGSLAQQPFQPELYLGEENSGGLIGTMYYVFAGKELGRERYRTRMFAHVEDSGSGSACAALGCWLTRHSDCDDWSERSFVFEQGVEMGRRTEIYLDTGAREGPKDREIEKVVLSGGVVAIMEGSLEI</sequence>
<gene>
    <name evidence="2" type="ORF">IFR04_015062</name>
</gene>
<dbReference type="GO" id="GO:0016853">
    <property type="term" value="F:isomerase activity"/>
    <property type="evidence" value="ECO:0007669"/>
    <property type="project" value="TreeGrafter"/>
</dbReference>
<reference evidence="2" key="1">
    <citation type="submission" date="2021-02" db="EMBL/GenBank/DDBJ databases">
        <title>Genome sequence Cadophora malorum strain M34.</title>
        <authorList>
            <person name="Stefanovic E."/>
            <person name="Vu D."/>
            <person name="Scully C."/>
            <person name="Dijksterhuis J."/>
            <person name="Roader J."/>
            <person name="Houbraken J."/>
        </authorList>
    </citation>
    <scope>NUCLEOTIDE SEQUENCE</scope>
    <source>
        <strain evidence="2">M34</strain>
    </source>
</reference>
<accession>A0A8H7SYD2</accession>
<evidence type="ECO:0000313" key="3">
    <source>
        <dbReference type="Proteomes" id="UP000664132"/>
    </source>
</evidence>
<dbReference type="EMBL" id="JAFJYH010000438">
    <property type="protein sequence ID" value="KAG4411799.1"/>
    <property type="molecule type" value="Genomic_DNA"/>
</dbReference>
<dbReference type="PANTHER" id="PTHR13774">
    <property type="entry name" value="PHENAZINE BIOSYNTHESIS PROTEIN"/>
    <property type="match status" value="1"/>
</dbReference>
<comment type="caution">
    <text evidence="2">The sequence shown here is derived from an EMBL/GenBank/DDBJ whole genome shotgun (WGS) entry which is preliminary data.</text>
</comment>
<name>A0A8H7SYD2_9HELO</name>
<organism evidence="2 3">
    <name type="scientific">Cadophora malorum</name>
    <dbReference type="NCBI Taxonomy" id="108018"/>
    <lineage>
        <taxon>Eukaryota</taxon>
        <taxon>Fungi</taxon>
        <taxon>Dikarya</taxon>
        <taxon>Ascomycota</taxon>
        <taxon>Pezizomycotina</taxon>
        <taxon>Leotiomycetes</taxon>
        <taxon>Helotiales</taxon>
        <taxon>Ploettnerulaceae</taxon>
        <taxon>Cadophora</taxon>
    </lineage>
</organism>
<proteinExistence type="predicted"/>
<dbReference type="PIRSF" id="PIRSF016184">
    <property type="entry name" value="PhzC_PhzF"/>
    <property type="match status" value="1"/>
</dbReference>
<feature type="active site" evidence="1">
    <location>
        <position position="53"/>
    </location>
</feature>
<dbReference type="OrthoDB" id="75169at2759"/>
<dbReference type="GO" id="GO:0005737">
    <property type="term" value="C:cytoplasm"/>
    <property type="evidence" value="ECO:0007669"/>
    <property type="project" value="TreeGrafter"/>
</dbReference>
<dbReference type="Proteomes" id="UP000664132">
    <property type="component" value="Unassembled WGS sequence"/>
</dbReference>
<dbReference type="AlphaFoldDB" id="A0A8H7SYD2"/>